<reference evidence="1 2" key="1">
    <citation type="journal article" date="2012" name="Stand. Genomic Sci.">
        <title>Complete genome sequence of Pyrobaculum oguniense.</title>
        <authorList>
            <person name="Bernick D.L."/>
            <person name="Karplus K."/>
            <person name="Lui L.M."/>
            <person name="Coker J.K."/>
            <person name="Murphy J.N."/>
            <person name="Chan P.P."/>
            <person name="Cozen A.E."/>
            <person name="Lowe T.M."/>
        </authorList>
    </citation>
    <scope>NUCLEOTIDE SEQUENCE [LARGE SCALE GENOMIC DNA]</scope>
    <source>
        <strain evidence="1 2">TE7</strain>
    </source>
</reference>
<keyword evidence="2" id="KW-1185">Reference proteome</keyword>
<name>H6QA24_PYROT</name>
<dbReference type="KEGG" id="pog:Pogu_1119"/>
<dbReference type="eggNOG" id="arCOG03891">
    <property type="taxonomic scope" value="Archaea"/>
</dbReference>
<dbReference type="AlphaFoldDB" id="H6QA24"/>
<proteinExistence type="predicted"/>
<dbReference type="EMBL" id="CP003316">
    <property type="protein sequence ID" value="AFA39146.1"/>
    <property type="molecule type" value="Genomic_DNA"/>
</dbReference>
<organism evidence="1 2">
    <name type="scientific">Pyrobaculum oguniense (strain DSM 13380 / JCM 10595 / TE7)</name>
    <dbReference type="NCBI Taxonomy" id="698757"/>
    <lineage>
        <taxon>Archaea</taxon>
        <taxon>Thermoproteota</taxon>
        <taxon>Thermoprotei</taxon>
        <taxon>Thermoproteales</taxon>
        <taxon>Thermoproteaceae</taxon>
        <taxon>Pyrobaculum</taxon>
    </lineage>
</organism>
<protein>
    <submittedName>
        <fullName evidence="1">Uncharacterized protein</fullName>
    </submittedName>
</protein>
<evidence type="ECO:0000313" key="2">
    <source>
        <dbReference type="Proteomes" id="UP000009062"/>
    </source>
</evidence>
<evidence type="ECO:0000313" key="1">
    <source>
        <dbReference type="EMBL" id="AFA39146.1"/>
    </source>
</evidence>
<dbReference type="STRING" id="698757.Pogu_1119"/>
<gene>
    <name evidence="1" type="ordered locus">Pogu_1119</name>
</gene>
<accession>H6QA24</accession>
<sequence>MCPKTPVQDKTYGAVVASCQHYAEIYEVEGARLEALHNFILRGVRARTVSEHFRNPDPLRGSYAPDATPRSYVLGLPREQKDTGFRIRGDSTRRASTIMLAYHNQYLVGRRNVGVVTIIKSMDWPPKLEWRGGASPGHAYIPKGQTPLYKDVCEVMAAYEIAREELFTYVQKVGAKAQRVWP</sequence>
<dbReference type="Proteomes" id="UP000009062">
    <property type="component" value="Chromosome"/>
</dbReference>
<dbReference type="HOGENOM" id="CLU_1478974_0_0_2"/>